<keyword evidence="4 9" id="KW-0812">Transmembrane</keyword>
<evidence type="ECO:0000256" key="3">
    <source>
        <dbReference type="ARBA" id="ARBA00022679"/>
    </source>
</evidence>
<evidence type="ECO:0000256" key="1">
    <source>
        <dbReference type="ARBA" id="ARBA00004651"/>
    </source>
</evidence>
<evidence type="ECO:0000256" key="9">
    <source>
        <dbReference type="SAM" id="Phobius"/>
    </source>
</evidence>
<dbReference type="PANTHER" id="PTHR23028:SF53">
    <property type="entry name" value="ACYL_TRANSF_3 DOMAIN-CONTAINING PROTEIN"/>
    <property type="match status" value="1"/>
</dbReference>
<dbReference type="Proteomes" id="UP001500187">
    <property type="component" value="Unassembled WGS sequence"/>
</dbReference>
<keyword evidence="7 11" id="KW-0012">Acyltransferase</keyword>
<feature type="transmembrane region" description="Helical" evidence="9">
    <location>
        <begin position="403"/>
        <end position="423"/>
    </location>
</feature>
<feature type="transmembrane region" description="Helical" evidence="9">
    <location>
        <begin position="356"/>
        <end position="376"/>
    </location>
</feature>
<gene>
    <name evidence="11" type="ORF">GCM10023352_13460</name>
</gene>
<feature type="domain" description="Acyltransferase 3" evidence="10">
    <location>
        <begin position="23"/>
        <end position="370"/>
    </location>
</feature>
<feature type="transmembrane region" description="Helical" evidence="9">
    <location>
        <begin position="20"/>
        <end position="42"/>
    </location>
</feature>
<name>A0ABP9BHC3_9MICC</name>
<feature type="compositionally biased region" description="Polar residues" evidence="8">
    <location>
        <begin position="450"/>
        <end position="462"/>
    </location>
</feature>
<keyword evidence="5 9" id="KW-1133">Transmembrane helix</keyword>
<dbReference type="RefSeq" id="WP_345445911.1">
    <property type="nucleotide sequence ID" value="NZ_BAABKP010000002.1"/>
</dbReference>
<dbReference type="InterPro" id="IPR050879">
    <property type="entry name" value="Acyltransferase_3"/>
</dbReference>
<comment type="subcellular location">
    <subcellularLocation>
        <location evidence="1">Cell membrane</location>
        <topology evidence="1">Multi-pass membrane protein</topology>
    </subcellularLocation>
</comment>
<keyword evidence="3" id="KW-0808">Transferase</keyword>
<feature type="transmembrane region" description="Helical" evidence="9">
    <location>
        <begin position="90"/>
        <end position="109"/>
    </location>
</feature>
<keyword evidence="2" id="KW-1003">Cell membrane</keyword>
<protein>
    <submittedName>
        <fullName evidence="11">Acyltransferase family protein</fullName>
    </submittedName>
</protein>
<feature type="transmembrane region" description="Helical" evidence="9">
    <location>
        <begin position="48"/>
        <end position="69"/>
    </location>
</feature>
<proteinExistence type="predicted"/>
<dbReference type="InterPro" id="IPR036514">
    <property type="entry name" value="SGNH_hydro_sf"/>
</dbReference>
<feature type="transmembrane region" description="Helical" evidence="9">
    <location>
        <begin position="256"/>
        <end position="276"/>
    </location>
</feature>
<dbReference type="SUPFAM" id="SSF52266">
    <property type="entry name" value="SGNH hydrolase"/>
    <property type="match status" value="1"/>
</dbReference>
<evidence type="ECO:0000256" key="2">
    <source>
        <dbReference type="ARBA" id="ARBA00022475"/>
    </source>
</evidence>
<keyword evidence="6 9" id="KW-0472">Membrane</keyword>
<reference evidence="12" key="1">
    <citation type="journal article" date="2019" name="Int. J. Syst. Evol. Microbiol.">
        <title>The Global Catalogue of Microorganisms (GCM) 10K type strain sequencing project: providing services to taxonomists for standard genome sequencing and annotation.</title>
        <authorList>
            <consortium name="The Broad Institute Genomics Platform"/>
            <consortium name="The Broad Institute Genome Sequencing Center for Infectious Disease"/>
            <person name="Wu L."/>
            <person name="Ma J."/>
        </authorList>
    </citation>
    <scope>NUCLEOTIDE SEQUENCE [LARGE SCALE GENOMIC DNA]</scope>
    <source>
        <strain evidence="12">JCM 18541</strain>
    </source>
</reference>
<sequence length="646" mass="69838">MKEDHVFYSAVHPHEGQRKFVLRGLDGIRAIAVLLVVVYHFWPQALPGGMIGVDIFFVISGYLITALLLREGAYTGKMNIVAFWVRRLRRLIPAVAVLVLFISTVALIVGGDAQVGLGRQILGAFTYSSNWLLIRAGNDYFTQTSPELMTNFWSLAVEEQFYFFWPVIMVFVFMFTAKWWQRSLVPAILGTLSLLLTLILGALGASATRLYYGTDTHLYGLMVGVLLAMLLPWSMYPPADERLYPIVGYGNGAQGWIRQATGWVSLLLVVPLALTLSDANPGLLMPWGLLAGSLLGLGMIQALLPDVRGGTSGAFRALLSFPPLVWVGQRSYGIYLWHWPLMVLAHYMFGPVRSPWVNAVVLLLTLLCAGVSYIYVEQPVRALGFRGALSSWLTAMFARTGKVVPVAAAVLTCLALIATVFAVRTAPNMTQAQALIAAGQAAQDQHQQQPVTSAPEDQQPAETPTALAIPDGVSVVGDSVTLAAAGELANMLPHAAIDGEVSRTSSKAIPLIKQQANEGTLPTVVVLSVTANSTFSTEELEELYETVVADGKRRLVLVTGRGPDSLPWIEPSNQAIRSFAAAHPDTVSIADWQAASEGHPEYLVSDGVHPHGQGLEVYAQIIADAVQQAEASLAHSTLAPEHVQGQ</sequence>
<organism evidence="11 12">
    <name type="scientific">Rothia endophytica</name>
    <dbReference type="NCBI Taxonomy" id="1324766"/>
    <lineage>
        <taxon>Bacteria</taxon>
        <taxon>Bacillati</taxon>
        <taxon>Actinomycetota</taxon>
        <taxon>Actinomycetes</taxon>
        <taxon>Micrococcales</taxon>
        <taxon>Micrococcaceae</taxon>
        <taxon>Rothia</taxon>
    </lineage>
</organism>
<feature type="transmembrane region" description="Helical" evidence="9">
    <location>
        <begin position="187"/>
        <end position="206"/>
    </location>
</feature>
<dbReference type="Pfam" id="PF01757">
    <property type="entry name" value="Acyl_transf_3"/>
    <property type="match status" value="1"/>
</dbReference>
<evidence type="ECO:0000313" key="11">
    <source>
        <dbReference type="EMBL" id="GAA4795534.1"/>
    </source>
</evidence>
<dbReference type="InterPro" id="IPR002656">
    <property type="entry name" value="Acyl_transf_3_dom"/>
</dbReference>
<evidence type="ECO:0000256" key="6">
    <source>
        <dbReference type="ARBA" id="ARBA00023136"/>
    </source>
</evidence>
<dbReference type="Gene3D" id="3.40.50.1110">
    <property type="entry name" value="SGNH hydrolase"/>
    <property type="match status" value="1"/>
</dbReference>
<feature type="region of interest" description="Disordered" evidence="8">
    <location>
        <begin position="446"/>
        <end position="467"/>
    </location>
</feature>
<evidence type="ECO:0000256" key="4">
    <source>
        <dbReference type="ARBA" id="ARBA00022692"/>
    </source>
</evidence>
<evidence type="ECO:0000313" key="12">
    <source>
        <dbReference type="Proteomes" id="UP001500187"/>
    </source>
</evidence>
<dbReference type="EMBL" id="BAABKP010000002">
    <property type="protein sequence ID" value="GAA4795534.1"/>
    <property type="molecule type" value="Genomic_DNA"/>
</dbReference>
<evidence type="ECO:0000256" key="8">
    <source>
        <dbReference type="SAM" id="MobiDB-lite"/>
    </source>
</evidence>
<evidence type="ECO:0000256" key="7">
    <source>
        <dbReference type="ARBA" id="ARBA00023315"/>
    </source>
</evidence>
<dbReference type="GO" id="GO:0016746">
    <property type="term" value="F:acyltransferase activity"/>
    <property type="evidence" value="ECO:0007669"/>
    <property type="project" value="UniProtKB-KW"/>
</dbReference>
<feature type="transmembrane region" description="Helical" evidence="9">
    <location>
        <begin position="162"/>
        <end position="181"/>
    </location>
</feature>
<evidence type="ECO:0000256" key="5">
    <source>
        <dbReference type="ARBA" id="ARBA00022989"/>
    </source>
</evidence>
<feature type="transmembrane region" description="Helical" evidence="9">
    <location>
        <begin position="283"/>
        <end position="304"/>
    </location>
</feature>
<evidence type="ECO:0000259" key="10">
    <source>
        <dbReference type="Pfam" id="PF01757"/>
    </source>
</evidence>
<comment type="caution">
    <text evidence="11">The sequence shown here is derived from an EMBL/GenBank/DDBJ whole genome shotgun (WGS) entry which is preliminary data.</text>
</comment>
<dbReference type="PANTHER" id="PTHR23028">
    <property type="entry name" value="ACETYLTRANSFERASE"/>
    <property type="match status" value="1"/>
</dbReference>
<accession>A0ABP9BHC3</accession>
<keyword evidence="12" id="KW-1185">Reference proteome</keyword>
<feature type="transmembrane region" description="Helical" evidence="9">
    <location>
        <begin position="218"/>
        <end position="236"/>
    </location>
</feature>